<sequence>MTDPVDTADEALVLEFELQAEPQKVWRAIHQDALREQWVPALADVSPLSSREGEEVVYPWRDRGQPEGQVTFRVRAAGEGCSILTIVHVRGCANEPLMRLAA</sequence>
<dbReference type="EMBL" id="LT546645">
    <property type="protein sequence ID" value="SAI72719.1"/>
    <property type="molecule type" value="Genomic_DNA"/>
</dbReference>
<dbReference type="AlphaFoldDB" id="A0A157SQI1"/>
<dbReference type="Proteomes" id="UP000076825">
    <property type="component" value="Chromosome 1"/>
</dbReference>
<dbReference type="STRING" id="123899.SAMEA3906487_03378"/>
<dbReference type="GeneID" id="56589384"/>
<protein>
    <recommendedName>
        <fullName evidence="3">Activator of Hsp90 ATPase homolog 1-like protein</fullName>
    </recommendedName>
</protein>
<dbReference type="eggNOG" id="COG3832">
    <property type="taxonomic scope" value="Bacteria"/>
</dbReference>
<organism evidence="1 2">
    <name type="scientific">Bordetella trematum</name>
    <dbReference type="NCBI Taxonomy" id="123899"/>
    <lineage>
        <taxon>Bacteria</taxon>
        <taxon>Pseudomonadati</taxon>
        <taxon>Pseudomonadota</taxon>
        <taxon>Betaproteobacteria</taxon>
        <taxon>Burkholderiales</taxon>
        <taxon>Alcaligenaceae</taxon>
        <taxon>Bordetella</taxon>
    </lineage>
</organism>
<reference evidence="1 2" key="1">
    <citation type="submission" date="2016-04" db="EMBL/GenBank/DDBJ databases">
        <authorList>
            <consortium name="Pathogen Informatics"/>
        </authorList>
    </citation>
    <scope>NUCLEOTIDE SEQUENCE [LARGE SCALE GENOMIC DNA]</scope>
    <source>
        <strain evidence="1 2">H044680328</strain>
    </source>
</reference>
<dbReference type="SUPFAM" id="SSF55961">
    <property type="entry name" value="Bet v1-like"/>
    <property type="match status" value="1"/>
</dbReference>
<dbReference type="InterPro" id="IPR023393">
    <property type="entry name" value="START-like_dom_sf"/>
</dbReference>
<keyword evidence="2" id="KW-1185">Reference proteome</keyword>
<dbReference type="KEGG" id="btrm:SAMEA390648703378"/>
<evidence type="ECO:0008006" key="3">
    <source>
        <dbReference type="Google" id="ProtNLM"/>
    </source>
</evidence>
<dbReference type="OrthoDB" id="9803476at2"/>
<dbReference type="RefSeq" id="WP_025516015.1">
    <property type="nucleotide sequence ID" value="NZ_CP016340.1"/>
</dbReference>
<accession>A0A157SQI1</accession>
<evidence type="ECO:0000313" key="2">
    <source>
        <dbReference type="Proteomes" id="UP000076825"/>
    </source>
</evidence>
<gene>
    <name evidence="1" type="ORF">SAMEA3906487_03378</name>
</gene>
<dbReference type="Gene3D" id="3.30.530.20">
    <property type="match status" value="1"/>
</dbReference>
<evidence type="ECO:0000313" key="1">
    <source>
        <dbReference type="EMBL" id="SAI72719.1"/>
    </source>
</evidence>
<name>A0A157SQI1_9BORD</name>
<dbReference type="PATRIC" id="fig|123899.6.peg.3377"/>
<proteinExistence type="predicted"/>